<dbReference type="Proteomes" id="UP001642487">
    <property type="component" value="Chromosome 7"/>
</dbReference>
<dbReference type="PANTHER" id="PTHR47762:SF2">
    <property type="entry name" value="OS04G0640800 PROTEIN"/>
    <property type="match status" value="1"/>
</dbReference>
<feature type="domain" description="Programmed cell death protein 2 C-terminal" evidence="2">
    <location>
        <begin position="244"/>
        <end position="355"/>
    </location>
</feature>
<keyword evidence="4" id="KW-1185">Reference proteome</keyword>
<evidence type="ECO:0000313" key="4">
    <source>
        <dbReference type="Proteomes" id="UP001642487"/>
    </source>
</evidence>
<evidence type="ECO:0000259" key="2">
    <source>
        <dbReference type="Pfam" id="PF04194"/>
    </source>
</evidence>
<reference evidence="3 4" key="1">
    <citation type="submission" date="2024-03" db="EMBL/GenBank/DDBJ databases">
        <authorList>
            <person name="Gkanogiannis A."/>
            <person name="Becerra Lopez-Lavalle L."/>
        </authorList>
    </citation>
    <scope>NUCLEOTIDE SEQUENCE [LARGE SCALE GENOMIC DNA]</scope>
</reference>
<organism evidence="3 4">
    <name type="scientific">Citrullus colocynthis</name>
    <name type="common">colocynth</name>
    <dbReference type="NCBI Taxonomy" id="252529"/>
    <lineage>
        <taxon>Eukaryota</taxon>
        <taxon>Viridiplantae</taxon>
        <taxon>Streptophyta</taxon>
        <taxon>Embryophyta</taxon>
        <taxon>Tracheophyta</taxon>
        <taxon>Spermatophyta</taxon>
        <taxon>Magnoliopsida</taxon>
        <taxon>eudicotyledons</taxon>
        <taxon>Gunneridae</taxon>
        <taxon>Pentapetalae</taxon>
        <taxon>rosids</taxon>
        <taxon>fabids</taxon>
        <taxon>Cucurbitales</taxon>
        <taxon>Cucurbitaceae</taxon>
        <taxon>Benincaseae</taxon>
        <taxon>Citrullus</taxon>
    </lineage>
</organism>
<feature type="compositionally biased region" description="Basic residues" evidence="1">
    <location>
        <begin position="154"/>
        <end position="167"/>
    </location>
</feature>
<name>A0ABP0Z183_9ROSI</name>
<dbReference type="InterPro" id="IPR007320">
    <property type="entry name" value="PDCD2_C"/>
</dbReference>
<evidence type="ECO:0000313" key="3">
    <source>
        <dbReference type="EMBL" id="CAK9326319.1"/>
    </source>
</evidence>
<dbReference type="EMBL" id="OZ021741">
    <property type="protein sequence ID" value="CAK9326319.1"/>
    <property type="molecule type" value="Genomic_DNA"/>
</dbReference>
<dbReference type="PANTHER" id="PTHR47762">
    <property type="entry name" value="OSJNBB0079B02.4 PROTEIN"/>
    <property type="match status" value="1"/>
</dbReference>
<evidence type="ECO:0000256" key="1">
    <source>
        <dbReference type="SAM" id="MobiDB-lite"/>
    </source>
</evidence>
<accession>A0ABP0Z183</accession>
<gene>
    <name evidence="3" type="ORF">CITCOLO1_LOCUS18661</name>
</gene>
<sequence>MGGVILGLPGPWADDNLELSDHYTTKVGGLPDLPFQNVNSTLLHCSQCGSKLCLVLQIYAPVSLKRTKIDERLLLVFGCLTPECGSSSLGWRVLRLQKSCDQEISKVSQEVGPLIPSTSAPKTNWWEQLDEENDEEMDLEELQRAFSEVAAKVSHAKTTPRKSHSKTAAKSSTLSPTRVVDVKTPVVPCFYIYTEDEPSLKDISICSNYASLSIKENQSDAEDSVQEEKWSEEGYEYDKALTADRTYLKFKKKLDAYPEQCFRYSFGGKPILARAEDGEAGKCKACGGSRQFEVQLMPPLLYFLQEAADESQKQLLEAWNWMTLLVHTCSDSCSQSSEKSDDGSWIITEESILVQFEKPFNGSQEVGFFFPQQELNHRNST</sequence>
<dbReference type="Pfam" id="PF04194">
    <property type="entry name" value="PDCD2_C"/>
    <property type="match status" value="1"/>
</dbReference>
<protein>
    <recommendedName>
        <fullName evidence="2">Programmed cell death protein 2 C-terminal domain-containing protein</fullName>
    </recommendedName>
</protein>
<feature type="region of interest" description="Disordered" evidence="1">
    <location>
        <begin position="153"/>
        <end position="174"/>
    </location>
</feature>
<proteinExistence type="predicted"/>